<proteinExistence type="predicted"/>
<feature type="region of interest" description="Disordered" evidence="1">
    <location>
        <begin position="509"/>
        <end position="551"/>
    </location>
</feature>
<feature type="compositionally biased region" description="Basic and acidic residues" evidence="1">
    <location>
        <begin position="812"/>
        <end position="821"/>
    </location>
</feature>
<dbReference type="OMA" id="EQMTNRE"/>
<feature type="region of interest" description="Disordered" evidence="1">
    <location>
        <begin position="406"/>
        <end position="429"/>
    </location>
</feature>
<name>E9ALG1_LEIMU</name>
<dbReference type="EMBL" id="FR799561">
    <property type="protein sequence ID" value="CBZ23765.1"/>
    <property type="molecule type" value="Genomic_DNA"/>
</dbReference>
<dbReference type="Proteomes" id="UP000007259">
    <property type="component" value="Chromosome 8"/>
</dbReference>
<evidence type="ECO:0000313" key="5">
    <source>
        <dbReference type="Proteomes" id="UP000007259"/>
    </source>
</evidence>
<gene>
    <name evidence="4" type="ORF">LMXM_08_29_2630</name>
</gene>
<dbReference type="InterPro" id="IPR013761">
    <property type="entry name" value="SAM/pointed_sf"/>
</dbReference>
<dbReference type="GeneID" id="13447343"/>
<dbReference type="KEGG" id="lmi:LMXM_08_29_2630"/>
<feature type="compositionally biased region" description="Low complexity" evidence="1">
    <location>
        <begin position="418"/>
        <end position="429"/>
    </location>
</feature>
<feature type="region of interest" description="Disordered" evidence="1">
    <location>
        <begin position="783"/>
        <end position="821"/>
    </location>
</feature>
<dbReference type="RefSeq" id="XP_003872295.1">
    <property type="nucleotide sequence ID" value="XM_003872246.1"/>
</dbReference>
<dbReference type="InterPro" id="IPR001660">
    <property type="entry name" value="SAM"/>
</dbReference>
<feature type="compositionally biased region" description="Basic and acidic residues" evidence="1">
    <location>
        <begin position="520"/>
        <end position="529"/>
    </location>
</feature>
<dbReference type="OrthoDB" id="422827at2759"/>
<evidence type="ECO:0000256" key="2">
    <source>
        <dbReference type="SAM" id="Phobius"/>
    </source>
</evidence>
<organism evidence="4 5">
    <name type="scientific">Leishmania mexicana (strain MHOM/GT/2001/U1103)</name>
    <dbReference type="NCBI Taxonomy" id="929439"/>
    <lineage>
        <taxon>Eukaryota</taxon>
        <taxon>Discoba</taxon>
        <taxon>Euglenozoa</taxon>
        <taxon>Kinetoplastea</taxon>
        <taxon>Metakinetoplastina</taxon>
        <taxon>Trypanosomatida</taxon>
        <taxon>Trypanosomatidae</taxon>
        <taxon>Leishmaniinae</taxon>
        <taxon>Leishmania</taxon>
    </lineage>
</organism>
<dbReference type="AlphaFoldDB" id="E9ALG1"/>
<dbReference type="PhylomeDB" id="E9ALG1"/>
<feature type="compositionally biased region" description="Low complexity" evidence="1">
    <location>
        <begin position="1201"/>
        <end position="1212"/>
    </location>
</feature>
<keyword evidence="2" id="KW-1133">Transmembrane helix</keyword>
<dbReference type="VEuPathDB" id="TriTrypDB:LmxM.08_29.2630"/>
<keyword evidence="2" id="KW-0472">Membrane</keyword>
<feature type="region of interest" description="Disordered" evidence="1">
    <location>
        <begin position="1060"/>
        <end position="1103"/>
    </location>
</feature>
<reference evidence="4 5" key="1">
    <citation type="journal article" date="2011" name="Genome Res.">
        <title>Chromosome and gene copy number variation allow major structural change between species and strains of Leishmania.</title>
        <authorList>
            <person name="Rogers M.B."/>
            <person name="Hilley J.D."/>
            <person name="Dickens N.J."/>
            <person name="Wilkes J."/>
            <person name="Bates P.A."/>
            <person name="Depledge D.P."/>
            <person name="Harris D."/>
            <person name="Her Y."/>
            <person name="Herzyk P."/>
            <person name="Imamura H."/>
            <person name="Otto T.D."/>
            <person name="Sanders M."/>
            <person name="Seeger K."/>
            <person name="Dujardin J.C."/>
            <person name="Berriman M."/>
            <person name="Smith D.F."/>
            <person name="Hertz-Fowler C."/>
            <person name="Mottram J.C."/>
        </authorList>
    </citation>
    <scope>NUCLEOTIDE SEQUENCE [LARGE SCALE GENOMIC DNA]</scope>
    <source>
        <strain evidence="4 5">MHOM/GT/2001/U1103</strain>
    </source>
</reference>
<feature type="transmembrane region" description="Helical" evidence="2">
    <location>
        <begin position="12"/>
        <end position="31"/>
    </location>
</feature>
<evidence type="ECO:0000256" key="1">
    <source>
        <dbReference type="SAM" id="MobiDB-lite"/>
    </source>
</evidence>
<feature type="region of interest" description="Disordered" evidence="1">
    <location>
        <begin position="1166"/>
        <end position="1236"/>
    </location>
</feature>
<keyword evidence="5" id="KW-1185">Reference proteome</keyword>
<sequence>MPPPPPSHAPVIVAAVAGAVAGAAALTWGVLRWHRRQQGHEGTGTPTGTWTVQQVAAWLRENGVNKTSVAVCCRYKVDGDTLMRLTAHDLYNMGVPLRDARMIIAAVEDVRGSLVLLSSASPRSVSRRQSSLSPRTPQLTAPSAAEQFEAAWRALMRTCALPASGTSPAEQQQRLAVYTGTLLESFQVLTTSEQAAALSLVAEAEKVRVVPPAIVSREAQPGPADTEAPVDTSFPVQAVEEKLKPLHGMLDGFLDFLRSPDLDAVAPAEFEELGERVAAQVKRILRVAEQLPPKFSGPLLRKCDGVFEVLSIRQRTALGASGGEAVGKAKLMQALRSVLSTVEDPMLRDLPAAQRAQALSSLAKRAEAIEAVAAGSVPGVPKDVEVLNMVQSLLRIIREAIRLSEREAEADEEDKEGQAPAAEGAGAVDGPIPVIVGTVQDIQGTLQSEAFQHAPSAVKVELCTTLLQRVAALEDNLGEVPSPAQAMVRDLLLNTKNVLAVVIAAAETEGDDGGEDAPADDEKHEKAQDGDGDAEATQAESEKRETQSSDANIDAYVEQLEKIFDFLTSDALDQATMEERKKVAVKLRQRVEVIKADVAARDPQCTLITELIAPLQNLLSEMASNHNASREFLELTAPLSDVRRFLTSESFQQLPHAGKIRIARNIVPQLQELTSSFSSLPNSERTAAEELLRPINEVLLQLMRPHSLATGSAQEVLDRLQAVMRTIQGAEFTTMLPAERSAWAANTVADLGRLRDDCAALGAEGEALLPILERLRSQLRGLLPGHTNAGGGEGRDDSGNAERSGDGCNGETQREQEEDPAHLVWTAARDMRAELLAAERAATPVPPERLQRMLHVMGEAAELPGMSARQEAELQQFGSLLRRQVEGVGGKANDASTSARVEGAEQDFDEATAALHAFRRSLQVLMDAVQDENAPTATELSVVASKTEELLASADATKINWRADSWCTGAVRIISEALQQLRGSGGGASRAKVPSKVEAVLQSSIAALIANPPSSMEDFEPYLRLLQLAQPSAEQMTNRELMLLKSLQESVIEAMRHLPDQLRQNGERNRQGTDDEDADSAQAVLDAPQEMPYKGREGSSAEELDYSENAQQDLDHLLAGEGVTVEDAIEALREQVCLQPDALDSGEAGDAEEVDRTGNEEDGVCVLQAETQHASKQTSDPLQPESTDAFNEDDDDGVGSSGAAAVSGPSSGYAQHIAYDDELDGEDKTHSSTSAA</sequence>
<accession>E9ALG1</accession>
<evidence type="ECO:0000259" key="3">
    <source>
        <dbReference type="PROSITE" id="PS50105"/>
    </source>
</evidence>
<feature type="compositionally biased region" description="Polar residues" evidence="1">
    <location>
        <begin position="1169"/>
        <end position="1189"/>
    </location>
</feature>
<feature type="compositionally biased region" description="Basic and acidic residues" evidence="1">
    <location>
        <begin position="793"/>
        <end position="805"/>
    </location>
</feature>
<feature type="compositionally biased region" description="Acidic residues" evidence="1">
    <location>
        <begin position="509"/>
        <end position="519"/>
    </location>
</feature>
<evidence type="ECO:0000313" key="4">
    <source>
        <dbReference type="EMBL" id="CBZ23765.1"/>
    </source>
</evidence>
<protein>
    <recommendedName>
        <fullName evidence="3">SAM domain-containing protein</fullName>
    </recommendedName>
</protein>
<dbReference type="Gene3D" id="1.10.150.50">
    <property type="entry name" value="Transcription Factor, Ets-1"/>
    <property type="match status" value="1"/>
</dbReference>
<dbReference type="SUPFAM" id="SSF47769">
    <property type="entry name" value="SAM/Pointed domain"/>
    <property type="match status" value="1"/>
</dbReference>
<keyword evidence="2" id="KW-0812">Transmembrane</keyword>
<feature type="domain" description="SAM" evidence="3">
    <location>
        <begin position="50"/>
        <end position="95"/>
    </location>
</feature>
<feature type="compositionally biased region" description="Basic and acidic residues" evidence="1">
    <location>
        <begin position="1060"/>
        <end position="1073"/>
    </location>
</feature>
<dbReference type="PROSITE" id="PS50105">
    <property type="entry name" value="SAM_DOMAIN"/>
    <property type="match status" value="1"/>
</dbReference>